<protein>
    <recommendedName>
        <fullName evidence="1">HNH nuclease domain-containing protein</fullName>
    </recommendedName>
</protein>
<dbReference type="AlphaFoldDB" id="A0A1H1NQS7"/>
<evidence type="ECO:0000313" key="2">
    <source>
        <dbReference type="EMBL" id="SDS01321.1"/>
    </source>
</evidence>
<accession>A0A1H1NQS7</accession>
<proteinExistence type="predicted"/>
<evidence type="ECO:0000259" key="1">
    <source>
        <dbReference type="SMART" id="SM00507"/>
    </source>
</evidence>
<dbReference type="SMART" id="SM00507">
    <property type="entry name" value="HNHc"/>
    <property type="match status" value="1"/>
</dbReference>
<evidence type="ECO:0000313" key="3">
    <source>
        <dbReference type="Proteomes" id="UP000182126"/>
    </source>
</evidence>
<dbReference type="EMBL" id="LT629770">
    <property type="protein sequence ID" value="SDS01321.1"/>
    <property type="molecule type" value="Genomic_DNA"/>
</dbReference>
<dbReference type="CDD" id="cd00085">
    <property type="entry name" value="HNHc"/>
    <property type="match status" value="1"/>
</dbReference>
<reference evidence="2 3" key="1">
    <citation type="submission" date="2016-10" db="EMBL/GenBank/DDBJ databases">
        <authorList>
            <person name="de Groot N.N."/>
        </authorList>
    </citation>
    <scope>NUCLEOTIDE SEQUENCE [LARGE SCALE GENOMIC DNA]</scope>
    <source>
        <strain evidence="2 3">DSM 15019</strain>
    </source>
</reference>
<dbReference type="Pfam" id="PF02720">
    <property type="entry name" value="DUF222"/>
    <property type="match status" value="1"/>
</dbReference>
<dbReference type="InterPro" id="IPR003870">
    <property type="entry name" value="DUF222"/>
</dbReference>
<gene>
    <name evidence="2" type="ORF">SAMN04489809_0883</name>
</gene>
<name>A0A1H1NQS7_9MICO</name>
<feature type="domain" description="HNH nuclease" evidence="1">
    <location>
        <begin position="360"/>
        <end position="412"/>
    </location>
</feature>
<dbReference type="InterPro" id="IPR003615">
    <property type="entry name" value="HNH_nuc"/>
</dbReference>
<dbReference type="Gene3D" id="1.10.30.50">
    <property type="match status" value="1"/>
</dbReference>
<organism evidence="2 3">
    <name type="scientific">Microbacterium paraoxydans</name>
    <dbReference type="NCBI Taxonomy" id="199592"/>
    <lineage>
        <taxon>Bacteria</taxon>
        <taxon>Bacillati</taxon>
        <taxon>Actinomycetota</taxon>
        <taxon>Actinomycetes</taxon>
        <taxon>Micrococcales</taxon>
        <taxon>Microbacteriaceae</taxon>
        <taxon>Microbacterium</taxon>
    </lineage>
</organism>
<dbReference type="Proteomes" id="UP000182126">
    <property type="component" value="Chromosome I"/>
</dbReference>
<sequence length="455" mass="49243">MRDAWTETRRRIAALEAEAAELLMAQIAFHDEDVAAAPHHRDAIHRSMVAEFATAAHLSTGTMEFAFADALALSTALPRVREAFHTGSLSSGHVREIARASAVVAEAIRNRVVAPETMALFETAVLVVAEAETAARTRVHARRVASALVGETITERHRRAADERCVTVRSVDDGLAVLTAVLPEWAAVAIADRLNQLTRTVIQARDAGGATPPLTPTHDDLLTGQNIATDQSCGAPRSDATISSVDGGTFALDPEEESAPTDTRTWSQVQADLLTDLLLTADPSAVEGEGLAGVRGRLQVTVAATTLAGLDDRPAELDGHGALHPDIARALAGRDGGWTRLFLDPHGQVIETDAYSPTESMRRLLRARDQHCRFPGCRQPVHRCDVDHTWDHAKGGPTRVDNLAHLCRGHHVLKHPDIPEPQRWTVRQRPGGVLEWRSPLGAVHTDHAPRRVAFV</sequence>